<proteinExistence type="predicted"/>
<dbReference type="InterPro" id="IPR038717">
    <property type="entry name" value="Tc1-like_DDE_dom"/>
</dbReference>
<sequence length="326" mass="38697">MATFIFTMPKTIRKEHSTSTRIKAIYILEKKKSAGKILELTGVSRTRAYILAAVTRECGWREHEDMPLEVAHVLNQPRSGRPAVSPDTIKCVLKVVLQNSTTRGFSCGTLAKEYKEREYWDLEQWKNIIFTDETTIQLNGTRGKRKVWRLSGEEKETVEKKKERKADLDTRNKKNEKRDKRKWEKEYQKKILIEKLLLFARKCQKDRPDIQVIEDNTPAYKSHYQGKVYNLWRIMKILWPGNSHDLNTIEPTWFYIKKETTKKGPTSDRKKLRVRWEKCWEDLPQKKIQEWIEAIPYHVKEVIRLKGGNEYKEGRKKGQEKVVVYI</sequence>
<protein>
    <recommendedName>
        <fullName evidence="2">Tc1-like transposase DDE domain-containing protein</fullName>
    </recommendedName>
</protein>
<dbReference type="Gene3D" id="3.30.420.10">
    <property type="entry name" value="Ribonuclease H-like superfamily/Ribonuclease H"/>
    <property type="match status" value="1"/>
</dbReference>
<evidence type="ECO:0000313" key="3">
    <source>
        <dbReference type="EMBL" id="PMD16331.1"/>
    </source>
</evidence>
<reference evidence="3 4" key="1">
    <citation type="submission" date="2016-05" db="EMBL/GenBank/DDBJ databases">
        <title>A degradative enzymes factory behind the ericoid mycorrhizal symbiosis.</title>
        <authorList>
            <consortium name="DOE Joint Genome Institute"/>
            <person name="Martino E."/>
            <person name="Morin E."/>
            <person name="Grelet G."/>
            <person name="Kuo A."/>
            <person name="Kohler A."/>
            <person name="Daghino S."/>
            <person name="Barry K."/>
            <person name="Choi C."/>
            <person name="Cichocki N."/>
            <person name="Clum A."/>
            <person name="Copeland A."/>
            <person name="Hainaut M."/>
            <person name="Haridas S."/>
            <person name="Labutti K."/>
            <person name="Lindquist E."/>
            <person name="Lipzen A."/>
            <person name="Khouja H.-R."/>
            <person name="Murat C."/>
            <person name="Ohm R."/>
            <person name="Olson A."/>
            <person name="Spatafora J."/>
            <person name="Veneault-Fourrey C."/>
            <person name="Henrissat B."/>
            <person name="Grigoriev I."/>
            <person name="Martin F."/>
            <person name="Perotto S."/>
        </authorList>
    </citation>
    <scope>NUCLEOTIDE SEQUENCE [LARGE SCALE GENOMIC DNA]</scope>
    <source>
        <strain evidence="3 4">UAMH 7357</strain>
    </source>
</reference>
<dbReference type="GO" id="GO:0003676">
    <property type="term" value="F:nucleic acid binding"/>
    <property type="evidence" value="ECO:0007669"/>
    <property type="project" value="InterPro"/>
</dbReference>
<dbReference type="Pfam" id="PF13358">
    <property type="entry name" value="DDE_3"/>
    <property type="match status" value="1"/>
</dbReference>
<dbReference type="AlphaFoldDB" id="A0A2J6PQS0"/>
<keyword evidence="4" id="KW-1185">Reference proteome</keyword>
<dbReference type="OrthoDB" id="3687914at2759"/>
<accession>A0A2J6PQS0</accession>
<evidence type="ECO:0000259" key="2">
    <source>
        <dbReference type="Pfam" id="PF13358"/>
    </source>
</evidence>
<gene>
    <name evidence="3" type="ORF">NA56DRAFT_681625</name>
</gene>
<dbReference type="STRING" id="1745343.A0A2J6PQS0"/>
<feature type="domain" description="Tc1-like transposase DDE" evidence="2">
    <location>
        <begin position="128"/>
        <end position="273"/>
    </location>
</feature>
<name>A0A2J6PQS0_9HELO</name>
<dbReference type="EMBL" id="KZ613506">
    <property type="protein sequence ID" value="PMD16331.1"/>
    <property type="molecule type" value="Genomic_DNA"/>
</dbReference>
<organism evidence="3 4">
    <name type="scientific">Hyaloscypha hepaticicola</name>
    <dbReference type="NCBI Taxonomy" id="2082293"/>
    <lineage>
        <taxon>Eukaryota</taxon>
        <taxon>Fungi</taxon>
        <taxon>Dikarya</taxon>
        <taxon>Ascomycota</taxon>
        <taxon>Pezizomycotina</taxon>
        <taxon>Leotiomycetes</taxon>
        <taxon>Helotiales</taxon>
        <taxon>Hyaloscyphaceae</taxon>
        <taxon>Hyaloscypha</taxon>
    </lineage>
</organism>
<evidence type="ECO:0000313" key="4">
    <source>
        <dbReference type="Proteomes" id="UP000235672"/>
    </source>
</evidence>
<dbReference type="InterPro" id="IPR036397">
    <property type="entry name" value="RNaseH_sf"/>
</dbReference>
<feature type="region of interest" description="Disordered" evidence="1">
    <location>
        <begin position="161"/>
        <end position="180"/>
    </location>
</feature>
<dbReference type="Proteomes" id="UP000235672">
    <property type="component" value="Unassembled WGS sequence"/>
</dbReference>
<evidence type="ECO:0000256" key="1">
    <source>
        <dbReference type="SAM" id="MobiDB-lite"/>
    </source>
</evidence>